<evidence type="ECO:0000313" key="3">
    <source>
        <dbReference type="EMBL" id="QAA77187.1"/>
    </source>
</evidence>
<dbReference type="KEGG" id="bih:BIP78_1421"/>
<dbReference type="CDD" id="cd07557">
    <property type="entry name" value="trimeric_dUTPase"/>
    <property type="match status" value="1"/>
</dbReference>
<accession>A0A410FVT4</accession>
<dbReference type="NCBIfam" id="TIGR02274">
    <property type="entry name" value="dCTP_deam"/>
    <property type="match status" value="1"/>
</dbReference>
<dbReference type="Proteomes" id="UP000287233">
    <property type="component" value="Chromosome"/>
</dbReference>
<sequence>MKGQPLSDREITMLCAGPRPMLSPFVPHQEGKPSYGLSSFGYDLRLGTRFLVPLGGVNAVLDPVNFPRDHFREVVAETTFDLAPHSQVLAESVEAFEMPDDVMGLAFGKSSYARCGLLCNLTPVEPSWRGRLTLELANLSPLPIRLHVGQGIAQVVFFRGERPARTYEEKEAGRAYQGQEGVTLPR</sequence>
<keyword evidence="2" id="KW-0546">Nucleotide metabolism</keyword>
<dbReference type="InterPro" id="IPR033704">
    <property type="entry name" value="dUTPase_trimeric"/>
</dbReference>
<reference evidence="4" key="1">
    <citation type="submission" date="2018-12" db="EMBL/GenBank/DDBJ databases">
        <title>Complete genome sequence of an uncultured bacterium of the candidate phylum Bipolaricaulota.</title>
        <authorList>
            <person name="Kadnikov V.V."/>
            <person name="Mardanov A.V."/>
            <person name="Beletsky A.V."/>
            <person name="Frank Y.A."/>
            <person name="Karnachuk O.V."/>
            <person name="Ravin N.V."/>
        </authorList>
    </citation>
    <scope>NUCLEOTIDE SEQUENCE [LARGE SCALE GENOMIC DNA]</scope>
</reference>
<evidence type="ECO:0000256" key="1">
    <source>
        <dbReference type="ARBA" id="ARBA00022801"/>
    </source>
</evidence>
<dbReference type="GO" id="GO:0008829">
    <property type="term" value="F:dCTP deaminase activity"/>
    <property type="evidence" value="ECO:0007669"/>
    <property type="project" value="InterPro"/>
</dbReference>
<dbReference type="EMBL" id="CP034928">
    <property type="protein sequence ID" value="QAA77187.1"/>
    <property type="molecule type" value="Genomic_DNA"/>
</dbReference>
<dbReference type="Gene3D" id="2.70.40.10">
    <property type="match status" value="1"/>
</dbReference>
<dbReference type="GO" id="GO:0006229">
    <property type="term" value="P:dUTP biosynthetic process"/>
    <property type="evidence" value="ECO:0007669"/>
    <property type="project" value="InterPro"/>
</dbReference>
<dbReference type="InterPro" id="IPR036157">
    <property type="entry name" value="dUTPase-like_sf"/>
</dbReference>
<evidence type="ECO:0000313" key="4">
    <source>
        <dbReference type="Proteomes" id="UP000287233"/>
    </source>
</evidence>
<dbReference type="Pfam" id="PF22769">
    <property type="entry name" value="DCD"/>
    <property type="match status" value="1"/>
</dbReference>
<gene>
    <name evidence="3" type="ORF">BIP78_1421</name>
</gene>
<dbReference type="InterPro" id="IPR011962">
    <property type="entry name" value="dCTP_deaminase"/>
</dbReference>
<organism evidence="3 4">
    <name type="scientific">Bipolaricaulis sibiricus</name>
    <dbReference type="NCBI Taxonomy" id="2501609"/>
    <lineage>
        <taxon>Bacteria</taxon>
        <taxon>Candidatus Bipolaricaulota</taxon>
        <taxon>Candidatus Bipolaricaulia</taxon>
        <taxon>Candidatus Bipolaricaulales</taxon>
        <taxon>Candidatus Bipolaricaulaceae</taxon>
        <taxon>Candidatus Bipolaricaulis</taxon>
    </lineage>
</organism>
<keyword evidence="1" id="KW-0378">Hydrolase</keyword>
<dbReference type="PANTHER" id="PTHR42680:SF3">
    <property type="entry name" value="DCTP DEAMINASE"/>
    <property type="match status" value="1"/>
</dbReference>
<dbReference type="SUPFAM" id="SSF51283">
    <property type="entry name" value="dUTPase-like"/>
    <property type="match status" value="1"/>
</dbReference>
<dbReference type="AlphaFoldDB" id="A0A410FVT4"/>
<proteinExistence type="predicted"/>
<protein>
    <submittedName>
        <fullName evidence="3">Deoxycytidine triphosphate deaminase</fullName>
    </submittedName>
</protein>
<name>A0A410FVT4_BIPS1</name>
<dbReference type="PANTHER" id="PTHR42680">
    <property type="entry name" value="DCTP DEAMINASE"/>
    <property type="match status" value="1"/>
</dbReference>
<evidence type="ECO:0000256" key="2">
    <source>
        <dbReference type="ARBA" id="ARBA00023080"/>
    </source>
</evidence>